<name>A0A4Y2EUY1_ARAVE</name>
<comment type="caution">
    <text evidence="2">The sequence shown here is derived from an EMBL/GenBank/DDBJ whole genome shotgun (WGS) entry which is preliminary data.</text>
</comment>
<evidence type="ECO:0000256" key="1">
    <source>
        <dbReference type="SAM" id="MobiDB-lite"/>
    </source>
</evidence>
<gene>
    <name evidence="2" type="ORF">AVEN_224704_1</name>
</gene>
<evidence type="ECO:0000313" key="2">
    <source>
        <dbReference type="EMBL" id="GBM32317.1"/>
    </source>
</evidence>
<organism evidence="2 3">
    <name type="scientific">Araneus ventricosus</name>
    <name type="common">Orbweaver spider</name>
    <name type="synonym">Epeira ventricosa</name>
    <dbReference type="NCBI Taxonomy" id="182803"/>
    <lineage>
        <taxon>Eukaryota</taxon>
        <taxon>Metazoa</taxon>
        <taxon>Ecdysozoa</taxon>
        <taxon>Arthropoda</taxon>
        <taxon>Chelicerata</taxon>
        <taxon>Arachnida</taxon>
        <taxon>Araneae</taxon>
        <taxon>Araneomorphae</taxon>
        <taxon>Entelegynae</taxon>
        <taxon>Araneoidea</taxon>
        <taxon>Araneidae</taxon>
        <taxon>Araneus</taxon>
    </lineage>
</organism>
<reference evidence="2 3" key="1">
    <citation type="journal article" date="2019" name="Sci. Rep.">
        <title>Orb-weaving spider Araneus ventricosus genome elucidates the spidroin gene catalogue.</title>
        <authorList>
            <person name="Kono N."/>
            <person name="Nakamura H."/>
            <person name="Ohtoshi R."/>
            <person name="Moran D.A.P."/>
            <person name="Shinohara A."/>
            <person name="Yoshida Y."/>
            <person name="Fujiwara M."/>
            <person name="Mori M."/>
            <person name="Tomita M."/>
            <person name="Arakawa K."/>
        </authorList>
    </citation>
    <scope>NUCLEOTIDE SEQUENCE [LARGE SCALE GENOMIC DNA]</scope>
</reference>
<feature type="compositionally biased region" description="Basic residues" evidence="1">
    <location>
        <begin position="15"/>
        <end position="28"/>
    </location>
</feature>
<keyword evidence="3" id="KW-1185">Reference proteome</keyword>
<accession>A0A4Y2EUY1</accession>
<evidence type="ECO:0000313" key="3">
    <source>
        <dbReference type="Proteomes" id="UP000499080"/>
    </source>
</evidence>
<dbReference type="AlphaFoldDB" id="A0A4Y2EUY1"/>
<dbReference type="Proteomes" id="UP000499080">
    <property type="component" value="Unassembled WGS sequence"/>
</dbReference>
<proteinExistence type="predicted"/>
<protein>
    <submittedName>
        <fullName evidence="2">Uncharacterized protein</fullName>
    </submittedName>
</protein>
<feature type="region of interest" description="Disordered" evidence="1">
    <location>
        <begin position="1"/>
        <end position="47"/>
    </location>
</feature>
<sequence>MYLSEDRCNGSSARIHLRPRRDPYRRKYIPSPAEGKPKPYCTQQGSETPLTSTYSWCLQWEARRPIPDTLYIDIVLHYTPTYTSPTGG</sequence>
<dbReference type="EMBL" id="BGPR01000705">
    <property type="protein sequence ID" value="GBM32317.1"/>
    <property type="molecule type" value="Genomic_DNA"/>
</dbReference>